<dbReference type="Pfam" id="PF00535">
    <property type="entry name" value="Glycos_transf_2"/>
    <property type="match status" value="1"/>
</dbReference>
<evidence type="ECO:0000256" key="4">
    <source>
        <dbReference type="ARBA" id="ARBA00023136"/>
    </source>
</evidence>
<keyword evidence="8" id="KW-1185">Reference proteome</keyword>
<dbReference type="PANTHER" id="PTHR48090">
    <property type="entry name" value="UNDECAPRENYL-PHOSPHATE 4-DEOXY-4-FORMAMIDO-L-ARABINOSE TRANSFERASE-RELATED"/>
    <property type="match status" value="1"/>
</dbReference>
<dbReference type="CDD" id="cd04179">
    <property type="entry name" value="DPM_DPG-synthase_like"/>
    <property type="match status" value="1"/>
</dbReference>
<proteinExistence type="predicted"/>
<keyword evidence="3 5" id="KW-1133">Transmembrane helix</keyword>
<evidence type="ECO:0000256" key="3">
    <source>
        <dbReference type="ARBA" id="ARBA00022989"/>
    </source>
</evidence>
<feature type="transmembrane region" description="Helical" evidence="5">
    <location>
        <begin position="259"/>
        <end position="281"/>
    </location>
</feature>
<gene>
    <name evidence="7" type="ORF">ACFQBQ_03180</name>
</gene>
<dbReference type="PROSITE" id="PS50206">
    <property type="entry name" value="RHODANESE_3"/>
    <property type="match status" value="1"/>
</dbReference>
<feature type="transmembrane region" description="Helical" evidence="5">
    <location>
        <begin position="293"/>
        <end position="313"/>
    </location>
</feature>
<name>A0ABW1Z6V9_9BACT</name>
<dbReference type="SUPFAM" id="SSF53448">
    <property type="entry name" value="Nucleotide-diphospho-sugar transferases"/>
    <property type="match status" value="1"/>
</dbReference>
<evidence type="ECO:0000259" key="6">
    <source>
        <dbReference type="PROSITE" id="PS50206"/>
    </source>
</evidence>
<evidence type="ECO:0000256" key="5">
    <source>
        <dbReference type="SAM" id="Phobius"/>
    </source>
</evidence>
<comment type="subcellular location">
    <subcellularLocation>
        <location evidence="1">Membrane</location>
        <topology evidence="1">Multi-pass membrane protein</topology>
    </subcellularLocation>
</comment>
<dbReference type="PANTHER" id="PTHR48090:SF7">
    <property type="entry name" value="RFBJ PROTEIN"/>
    <property type="match status" value="1"/>
</dbReference>
<dbReference type="InterPro" id="IPR029044">
    <property type="entry name" value="Nucleotide-diphossugar_trans"/>
</dbReference>
<accession>A0ABW1Z6V9</accession>
<evidence type="ECO:0000256" key="2">
    <source>
        <dbReference type="ARBA" id="ARBA00022692"/>
    </source>
</evidence>
<keyword evidence="4 5" id="KW-0472">Membrane</keyword>
<dbReference type="InterPro" id="IPR001173">
    <property type="entry name" value="Glyco_trans_2-like"/>
</dbReference>
<evidence type="ECO:0000313" key="8">
    <source>
        <dbReference type="Proteomes" id="UP001596391"/>
    </source>
</evidence>
<dbReference type="Pfam" id="PF04138">
    <property type="entry name" value="GtrA_DPMS_TM"/>
    <property type="match status" value="1"/>
</dbReference>
<dbReference type="InterPro" id="IPR007267">
    <property type="entry name" value="GtrA_DPMS_TM"/>
</dbReference>
<reference evidence="8" key="1">
    <citation type="journal article" date="2019" name="Int. J. Syst. Evol. Microbiol.">
        <title>The Global Catalogue of Microorganisms (GCM) 10K type strain sequencing project: providing services to taxonomists for standard genome sequencing and annotation.</title>
        <authorList>
            <consortium name="The Broad Institute Genomics Platform"/>
            <consortium name="The Broad Institute Genome Sequencing Center for Infectious Disease"/>
            <person name="Wu L."/>
            <person name="Ma J."/>
        </authorList>
    </citation>
    <scope>NUCLEOTIDE SEQUENCE [LARGE SCALE GENOMIC DNA]</scope>
    <source>
        <strain evidence="8">CGMCC 1.16026</strain>
    </source>
</reference>
<dbReference type="RefSeq" id="WP_263372536.1">
    <property type="nucleotide sequence ID" value="NZ_JAGSYD010000005.1"/>
</dbReference>
<protein>
    <submittedName>
        <fullName evidence="7">GtrA family protein</fullName>
    </submittedName>
</protein>
<dbReference type="InterPro" id="IPR050256">
    <property type="entry name" value="Glycosyltransferase_2"/>
</dbReference>
<dbReference type="Proteomes" id="UP001596391">
    <property type="component" value="Unassembled WGS sequence"/>
</dbReference>
<dbReference type="InterPro" id="IPR001763">
    <property type="entry name" value="Rhodanese-like_dom"/>
</dbReference>
<sequence>MAPGVLGNIAALLPAWQPEHALLATVRELQGADFGTIVVVDDGSGEASQAIFSALREAGVPVLRHAVNLGKGRALKSGFNYILASYPQIQGVVTADADGQHLTQDILATAEALARSIHSQPTVTLGVRSFDTDVPFRSRFGNTLTRWIFHLVTGTQVTDTQTGLRGFPTALLPELLPLEGERYEYEMNVLTHLCRRGHRPLEVPIQTVYIDSNRSSHFNPIRDSMRIYFVLARFYFSSILAAVLDLLLFALAYEATKNLALSIVIGRTSSLLNFLLNRSFVFHNRGSVANSLLRYYALAACIAGLSYGLLWLLTHQAHWNIFVAKLCVDTPLSLVSFAVQRTFIFRRANRD</sequence>
<organism evidence="7 8">
    <name type="scientific">Granulicella cerasi</name>
    <dbReference type="NCBI Taxonomy" id="741063"/>
    <lineage>
        <taxon>Bacteria</taxon>
        <taxon>Pseudomonadati</taxon>
        <taxon>Acidobacteriota</taxon>
        <taxon>Terriglobia</taxon>
        <taxon>Terriglobales</taxon>
        <taxon>Acidobacteriaceae</taxon>
        <taxon>Granulicella</taxon>
    </lineage>
</organism>
<keyword evidence="2 5" id="KW-0812">Transmembrane</keyword>
<dbReference type="EMBL" id="JBHSWI010000001">
    <property type="protein sequence ID" value="MFC6644608.1"/>
    <property type="molecule type" value="Genomic_DNA"/>
</dbReference>
<dbReference type="Gene3D" id="3.90.550.10">
    <property type="entry name" value="Spore Coat Polysaccharide Biosynthesis Protein SpsA, Chain A"/>
    <property type="match status" value="1"/>
</dbReference>
<feature type="transmembrane region" description="Helical" evidence="5">
    <location>
        <begin position="227"/>
        <end position="253"/>
    </location>
</feature>
<evidence type="ECO:0000256" key="1">
    <source>
        <dbReference type="ARBA" id="ARBA00004141"/>
    </source>
</evidence>
<evidence type="ECO:0000313" key="7">
    <source>
        <dbReference type="EMBL" id="MFC6644608.1"/>
    </source>
</evidence>
<feature type="domain" description="Rhodanese" evidence="6">
    <location>
        <begin position="26"/>
        <end position="91"/>
    </location>
</feature>
<comment type="caution">
    <text evidence="7">The sequence shown here is derived from an EMBL/GenBank/DDBJ whole genome shotgun (WGS) entry which is preliminary data.</text>
</comment>